<dbReference type="Proteomes" id="UP000295087">
    <property type="component" value="Unassembled WGS sequence"/>
</dbReference>
<evidence type="ECO:0000313" key="1">
    <source>
        <dbReference type="EMBL" id="TDP32316.1"/>
    </source>
</evidence>
<dbReference type="RefSeq" id="WP_255284037.1">
    <property type="nucleotide sequence ID" value="NZ_JBHXPO010000002.1"/>
</dbReference>
<organism evidence="1 2">
    <name type="scientific">Nocardia ignorata</name>
    <dbReference type="NCBI Taxonomy" id="145285"/>
    <lineage>
        <taxon>Bacteria</taxon>
        <taxon>Bacillati</taxon>
        <taxon>Actinomycetota</taxon>
        <taxon>Actinomycetes</taxon>
        <taxon>Mycobacteriales</taxon>
        <taxon>Nocardiaceae</taxon>
        <taxon>Nocardia</taxon>
    </lineage>
</organism>
<reference evidence="1 2" key="1">
    <citation type="submission" date="2019-03" db="EMBL/GenBank/DDBJ databases">
        <title>Genomic Encyclopedia of Type Strains, Phase IV (KMG-IV): sequencing the most valuable type-strain genomes for metagenomic binning, comparative biology and taxonomic classification.</title>
        <authorList>
            <person name="Goeker M."/>
        </authorList>
    </citation>
    <scope>NUCLEOTIDE SEQUENCE [LARGE SCALE GENOMIC DNA]</scope>
    <source>
        <strain evidence="1 2">DSM 44496</strain>
    </source>
</reference>
<proteinExistence type="predicted"/>
<evidence type="ECO:0000313" key="2">
    <source>
        <dbReference type="Proteomes" id="UP000295087"/>
    </source>
</evidence>
<sequence>MSYVIALAGFATILAMVVSGYAAANAPRSLVRVRADRSPHRR</sequence>
<keyword evidence="2" id="KW-1185">Reference proteome</keyword>
<comment type="caution">
    <text evidence="1">The sequence shown here is derived from an EMBL/GenBank/DDBJ whole genome shotgun (WGS) entry which is preliminary data.</text>
</comment>
<protein>
    <submittedName>
        <fullName evidence="1">Uncharacterized protein</fullName>
    </submittedName>
</protein>
<accession>A0A4R6P4W2</accession>
<dbReference type="AlphaFoldDB" id="A0A4R6P4W2"/>
<gene>
    <name evidence="1" type="ORF">DFR75_106104</name>
</gene>
<dbReference type="EMBL" id="SNXK01000006">
    <property type="protein sequence ID" value="TDP32316.1"/>
    <property type="molecule type" value="Genomic_DNA"/>
</dbReference>
<name>A0A4R6P4W2_NOCIG</name>